<feature type="compositionally biased region" description="Basic residues" evidence="1">
    <location>
        <begin position="1"/>
        <end position="17"/>
    </location>
</feature>
<evidence type="ECO:0000313" key="2">
    <source>
        <dbReference type="EMBL" id="EPS36481.1"/>
    </source>
</evidence>
<organism evidence="2 3">
    <name type="scientific">Dactylellina haptotyla (strain CBS 200.50)</name>
    <name type="common">Nematode-trapping fungus</name>
    <name type="synonym">Monacrosporium haptotylum</name>
    <dbReference type="NCBI Taxonomy" id="1284197"/>
    <lineage>
        <taxon>Eukaryota</taxon>
        <taxon>Fungi</taxon>
        <taxon>Dikarya</taxon>
        <taxon>Ascomycota</taxon>
        <taxon>Pezizomycotina</taxon>
        <taxon>Orbiliomycetes</taxon>
        <taxon>Orbiliales</taxon>
        <taxon>Orbiliaceae</taxon>
        <taxon>Dactylellina</taxon>
    </lineage>
</organism>
<keyword evidence="3" id="KW-1185">Reference proteome</keyword>
<accession>S8A5T0</accession>
<feature type="compositionally biased region" description="Polar residues" evidence="1">
    <location>
        <begin position="784"/>
        <end position="803"/>
    </location>
</feature>
<evidence type="ECO:0000256" key="1">
    <source>
        <dbReference type="SAM" id="MobiDB-lite"/>
    </source>
</evidence>
<gene>
    <name evidence="2" type="ORF">H072_10009</name>
</gene>
<feature type="region of interest" description="Disordered" evidence="1">
    <location>
        <begin position="702"/>
        <end position="805"/>
    </location>
</feature>
<evidence type="ECO:0000313" key="3">
    <source>
        <dbReference type="Proteomes" id="UP000015100"/>
    </source>
</evidence>
<dbReference type="PANTHER" id="PTHR38166:SF1">
    <property type="entry name" value="C2H2-TYPE DOMAIN-CONTAINING PROTEIN"/>
    <property type="match status" value="1"/>
</dbReference>
<protein>
    <submittedName>
        <fullName evidence="2">Uncharacterized protein</fullName>
    </submittedName>
</protein>
<feature type="compositionally biased region" description="Low complexity" evidence="1">
    <location>
        <begin position="732"/>
        <end position="744"/>
    </location>
</feature>
<feature type="region of interest" description="Disordered" evidence="1">
    <location>
        <begin position="95"/>
        <end position="116"/>
    </location>
</feature>
<dbReference type="AlphaFoldDB" id="S8A5T0"/>
<name>S8A5T0_DACHA</name>
<feature type="compositionally biased region" description="Polar residues" evidence="1">
    <location>
        <begin position="105"/>
        <end position="116"/>
    </location>
</feature>
<feature type="compositionally biased region" description="Polar residues" evidence="1">
    <location>
        <begin position="547"/>
        <end position="571"/>
    </location>
</feature>
<dbReference type="HOGENOM" id="CLU_289677_0_0_1"/>
<feature type="region of interest" description="Disordered" evidence="1">
    <location>
        <begin position="1"/>
        <end position="20"/>
    </location>
</feature>
<reference evidence="3" key="2">
    <citation type="submission" date="2013-04" db="EMBL/GenBank/DDBJ databases">
        <title>Genomic mechanisms accounting for the adaptation to parasitism in nematode-trapping fungi.</title>
        <authorList>
            <person name="Ahren D.G."/>
        </authorList>
    </citation>
    <scope>NUCLEOTIDE SEQUENCE [LARGE SCALE GENOMIC DNA]</scope>
    <source>
        <strain evidence="3">CBS 200.50</strain>
    </source>
</reference>
<comment type="caution">
    <text evidence="2">The sequence shown here is derived from an EMBL/GenBank/DDBJ whole genome shotgun (WGS) entry which is preliminary data.</text>
</comment>
<dbReference type="Proteomes" id="UP000015100">
    <property type="component" value="Unassembled WGS sequence"/>
</dbReference>
<feature type="region of interest" description="Disordered" evidence="1">
    <location>
        <begin position="869"/>
        <end position="980"/>
    </location>
</feature>
<dbReference type="PANTHER" id="PTHR38166">
    <property type="entry name" value="C2H2-TYPE DOMAIN-CONTAINING PROTEIN-RELATED"/>
    <property type="match status" value="1"/>
</dbReference>
<feature type="region of interest" description="Disordered" evidence="1">
    <location>
        <begin position="523"/>
        <end position="599"/>
    </location>
</feature>
<reference evidence="2 3" key="1">
    <citation type="journal article" date="2013" name="PLoS Genet.">
        <title>Genomic mechanisms accounting for the adaptation to parasitism in nematode-trapping fungi.</title>
        <authorList>
            <person name="Meerupati T."/>
            <person name="Andersson K.M."/>
            <person name="Friman E."/>
            <person name="Kumar D."/>
            <person name="Tunlid A."/>
            <person name="Ahren D."/>
        </authorList>
    </citation>
    <scope>NUCLEOTIDE SEQUENCE [LARGE SCALE GENOMIC DNA]</scope>
    <source>
        <strain evidence="2 3">CBS 200.50</strain>
    </source>
</reference>
<feature type="compositionally biased region" description="Polar residues" evidence="1">
    <location>
        <begin position="875"/>
        <end position="895"/>
    </location>
</feature>
<feature type="compositionally biased region" description="Polar residues" evidence="1">
    <location>
        <begin position="745"/>
        <end position="776"/>
    </location>
</feature>
<sequence>MQTFWHHVRRGGKKNKSASKYSAVVNRTKPVYETSGIIPSYQQAHETASIETQELSRTTQELLTRWQFSNLELQKKLSSLESHLSFISQLQPQEESPPYVENAPGVTSATEAPATTKQEKIAINSNVRNLPEFSDKDKFLAEEVKGAQVQQASVRRNLFDDQQSSYHYEAHPDSSLPKALEAAFLDCAQKIYKEGIHMISDNPFPVSPEQVRQAFASSLADLKYTSLRSELIDRILLKDEKKRSDTNKTIPPAPRHHLKPPRRARGPPIALMPRRKKAISSFEIPPRKVAKDGLFPVDTLSPLAYVHATRVENMPLSNSPPVYTETMAFVDSYIYSINGVSASTSNPDRTWIMATDEIKRQDEIEKEFPTDEANDEENSLRNENPDKPLALSPEDLIDVKEEEDEKVEAACTLSLLLNLSDDSFWEALITYISNVEDDTESNGATANSTVGQGSRMGTISINQCRSHLPILFPEIYDGLHWAPKGLLGYNGDLIPQICGRMQEESVEFIDCVKAAIDKRVSELNHDPGEPLDDGYVMSSPPEDPEMGSSSNSTQNHNYLSNNAVTSSTIQGSGNGRVPKRRRENNNDRGDDEDDDERLPKKQVIQAIKNLEQKLACPFAKADPDRHPRCQLINRKNLSGVKEHLKRSHFGGILPVALFRARTWGEVFICCNEGWARAIPSPHLDFLVPVTWIHRQQTSELQLTNQTNESIQNNPIRDITSTPFAPIMPRHPNNSSVDSNSTNSDQQGSILTNSTTPSSGVYPSSPKQTSFDLQTIESIPGSRPMNISETPITNTTSLPITNPLPQEGTDDFSKYIYSDYDFDIGQILSAIEGFEQEAPSFDPGPSTQRIPLIREDPHLIPPTSDGCFGEELPLNASATPSEIHPSNMTAAVQQPQEAPPTHTIDTGDAAPLTEPPALTPDNRDTATSTESPESVTTPSNQNVDIIVPTAPKANKKYTVRIRRRDRSPNQQSSEKKGPQKFQFDDIDEFQRDFEAWMFQTFSDPVFCWQAWEFENPKSNERISDLEGMADELEFIWDAYRTEGAAFFLVPKVALGTCLT</sequence>
<proteinExistence type="predicted"/>
<dbReference type="OrthoDB" id="5429410at2759"/>
<feature type="compositionally biased region" description="Basic residues" evidence="1">
    <location>
        <begin position="952"/>
        <end position="964"/>
    </location>
</feature>
<dbReference type="EMBL" id="AQGS01000906">
    <property type="protein sequence ID" value="EPS36481.1"/>
    <property type="molecule type" value="Genomic_DNA"/>
</dbReference>
<feature type="compositionally biased region" description="Low complexity" evidence="1">
    <location>
        <begin position="926"/>
        <end position="938"/>
    </location>
</feature>
<feature type="compositionally biased region" description="Polar residues" evidence="1">
    <location>
        <begin position="702"/>
        <end position="722"/>
    </location>
</feature>
<feature type="region of interest" description="Disordered" evidence="1">
    <location>
        <begin position="243"/>
        <end position="268"/>
    </location>
</feature>
<feature type="region of interest" description="Disordered" evidence="1">
    <location>
        <begin position="362"/>
        <end position="392"/>
    </location>
</feature>
<feature type="compositionally biased region" description="Basic residues" evidence="1">
    <location>
        <begin position="254"/>
        <end position="265"/>
    </location>
</feature>